<feature type="non-terminal residue" evidence="1">
    <location>
        <position position="1"/>
    </location>
</feature>
<sequence length="114" mass="13079">SNLNRNPSFSSLFAEITYCHRKKIAEAPTLLPHITVVITAPTVSVVFTIASPYPPCRFLFSPLCRNFAKFLGKDTESRKRIRSLKTTPENLIMIDKVKERFDSIFKHQPMIPEK</sequence>
<accession>A0A9D3WDF3</accession>
<dbReference type="AlphaFoldDB" id="A0A9D3WDF3"/>
<name>A0A9D3WDF3_9ROSI</name>
<proteinExistence type="predicted"/>
<dbReference type="EMBL" id="JAIQCV010000002">
    <property type="protein sequence ID" value="KAH1122079.1"/>
    <property type="molecule type" value="Genomic_DNA"/>
</dbReference>
<comment type="caution">
    <text evidence="1">The sequence shown here is derived from an EMBL/GenBank/DDBJ whole genome shotgun (WGS) entry which is preliminary data.</text>
</comment>
<feature type="non-terminal residue" evidence="1">
    <location>
        <position position="114"/>
    </location>
</feature>
<gene>
    <name evidence="1" type="ORF">J1N35_005239</name>
</gene>
<reference evidence="1 2" key="1">
    <citation type="journal article" date="2021" name="Plant Biotechnol. J.">
        <title>Multi-omics assisted identification of the key and species-specific regulatory components of drought-tolerant mechanisms in Gossypium stocksii.</title>
        <authorList>
            <person name="Yu D."/>
            <person name="Ke L."/>
            <person name="Zhang D."/>
            <person name="Wu Y."/>
            <person name="Sun Y."/>
            <person name="Mei J."/>
            <person name="Sun J."/>
            <person name="Sun Y."/>
        </authorList>
    </citation>
    <scope>NUCLEOTIDE SEQUENCE [LARGE SCALE GENOMIC DNA]</scope>
    <source>
        <strain evidence="2">cv. E1</strain>
        <tissue evidence="1">Leaf</tissue>
    </source>
</reference>
<evidence type="ECO:0000313" key="1">
    <source>
        <dbReference type="EMBL" id="KAH1122079.1"/>
    </source>
</evidence>
<protein>
    <submittedName>
        <fullName evidence="1">Uncharacterized protein</fullName>
    </submittedName>
</protein>
<keyword evidence="2" id="KW-1185">Reference proteome</keyword>
<dbReference type="Proteomes" id="UP000828251">
    <property type="component" value="Unassembled WGS sequence"/>
</dbReference>
<organism evidence="1 2">
    <name type="scientific">Gossypium stocksii</name>
    <dbReference type="NCBI Taxonomy" id="47602"/>
    <lineage>
        <taxon>Eukaryota</taxon>
        <taxon>Viridiplantae</taxon>
        <taxon>Streptophyta</taxon>
        <taxon>Embryophyta</taxon>
        <taxon>Tracheophyta</taxon>
        <taxon>Spermatophyta</taxon>
        <taxon>Magnoliopsida</taxon>
        <taxon>eudicotyledons</taxon>
        <taxon>Gunneridae</taxon>
        <taxon>Pentapetalae</taxon>
        <taxon>rosids</taxon>
        <taxon>malvids</taxon>
        <taxon>Malvales</taxon>
        <taxon>Malvaceae</taxon>
        <taxon>Malvoideae</taxon>
        <taxon>Gossypium</taxon>
    </lineage>
</organism>
<evidence type="ECO:0000313" key="2">
    <source>
        <dbReference type="Proteomes" id="UP000828251"/>
    </source>
</evidence>